<evidence type="ECO:0000313" key="7">
    <source>
        <dbReference type="EMBL" id="KAK1361539.1"/>
    </source>
</evidence>
<keyword evidence="5" id="KW-0539">Nucleus</keyword>
<dbReference type="GO" id="GO:0005634">
    <property type="term" value="C:nucleus"/>
    <property type="evidence" value="ECO:0007669"/>
    <property type="project" value="UniProtKB-SubCell"/>
</dbReference>
<dbReference type="SUPFAM" id="SSF55455">
    <property type="entry name" value="SRF-like"/>
    <property type="match status" value="1"/>
</dbReference>
<evidence type="ECO:0000256" key="3">
    <source>
        <dbReference type="ARBA" id="ARBA00023125"/>
    </source>
</evidence>
<keyword evidence="8" id="KW-1185">Reference proteome</keyword>
<name>A0AAD8H6S7_9APIA</name>
<evidence type="ECO:0000256" key="5">
    <source>
        <dbReference type="ARBA" id="ARBA00023242"/>
    </source>
</evidence>
<dbReference type="EMBL" id="JAUIZM010000010">
    <property type="protein sequence ID" value="KAK1361539.1"/>
    <property type="molecule type" value="Genomic_DNA"/>
</dbReference>
<protein>
    <recommendedName>
        <fullName evidence="6">MADS-box domain-containing protein</fullName>
    </recommendedName>
</protein>
<keyword evidence="3" id="KW-0238">DNA-binding</keyword>
<comment type="caution">
    <text evidence="7">The sequence shown here is derived from an EMBL/GenBank/DDBJ whole genome shotgun (WGS) entry which is preliminary data.</text>
</comment>
<dbReference type="InterPro" id="IPR002100">
    <property type="entry name" value="TF_MADSbox"/>
</dbReference>
<reference evidence="7" key="2">
    <citation type="submission" date="2023-05" db="EMBL/GenBank/DDBJ databases">
        <authorList>
            <person name="Schelkunov M.I."/>
        </authorList>
    </citation>
    <scope>NUCLEOTIDE SEQUENCE</scope>
    <source>
        <strain evidence="7">Hsosn_3</strain>
        <tissue evidence="7">Leaf</tissue>
    </source>
</reference>
<reference evidence="7" key="1">
    <citation type="submission" date="2023-02" db="EMBL/GenBank/DDBJ databases">
        <title>Genome of toxic invasive species Heracleum sosnowskyi carries increased number of genes despite the absence of recent whole-genome duplications.</title>
        <authorList>
            <person name="Schelkunov M."/>
            <person name="Shtratnikova V."/>
            <person name="Makarenko M."/>
            <person name="Klepikova A."/>
            <person name="Omelchenko D."/>
            <person name="Novikova G."/>
            <person name="Obukhova E."/>
            <person name="Bogdanov V."/>
            <person name="Penin A."/>
            <person name="Logacheva M."/>
        </authorList>
    </citation>
    <scope>NUCLEOTIDE SEQUENCE</scope>
    <source>
        <strain evidence="7">Hsosn_3</strain>
        <tissue evidence="7">Leaf</tissue>
    </source>
</reference>
<sequence>MNYRKRSSYNNRKECIKMKTMQLATLCGVNACTVIFGPDGEIESWPENRKEAKAIIDKFKDLTNNPKKRITVRDESLMKFVHVPGGDVVSSQEDSTEEKDAVKNFNYLTDVSCQRTAIRAKEEFVAHDGEVQSWLENPRGSNIRKTFEEKGEIVDLTEMVEKSSLCSRGPSLTGYQEFLKQLDSKLGALTKRIEFLRRGQEFEENKQLEYSEKTSPSPKRRRISQEPVFLFDLNYPPPEEPECSCLSSEDYMDLRLGIV</sequence>
<organism evidence="7 8">
    <name type="scientific">Heracleum sosnowskyi</name>
    <dbReference type="NCBI Taxonomy" id="360622"/>
    <lineage>
        <taxon>Eukaryota</taxon>
        <taxon>Viridiplantae</taxon>
        <taxon>Streptophyta</taxon>
        <taxon>Embryophyta</taxon>
        <taxon>Tracheophyta</taxon>
        <taxon>Spermatophyta</taxon>
        <taxon>Magnoliopsida</taxon>
        <taxon>eudicotyledons</taxon>
        <taxon>Gunneridae</taxon>
        <taxon>Pentapetalae</taxon>
        <taxon>asterids</taxon>
        <taxon>campanulids</taxon>
        <taxon>Apiales</taxon>
        <taxon>Apiaceae</taxon>
        <taxon>Apioideae</taxon>
        <taxon>apioid superclade</taxon>
        <taxon>Tordylieae</taxon>
        <taxon>Tordyliinae</taxon>
        <taxon>Heracleum</taxon>
    </lineage>
</organism>
<proteinExistence type="predicted"/>
<evidence type="ECO:0000313" key="8">
    <source>
        <dbReference type="Proteomes" id="UP001237642"/>
    </source>
</evidence>
<dbReference type="Pfam" id="PF00319">
    <property type="entry name" value="SRF-TF"/>
    <property type="match status" value="1"/>
</dbReference>
<evidence type="ECO:0000256" key="2">
    <source>
        <dbReference type="ARBA" id="ARBA00023015"/>
    </source>
</evidence>
<feature type="domain" description="MADS-box" evidence="6">
    <location>
        <begin position="5"/>
        <end position="45"/>
    </location>
</feature>
<dbReference type="GO" id="GO:0003677">
    <property type="term" value="F:DNA binding"/>
    <property type="evidence" value="ECO:0007669"/>
    <property type="project" value="UniProtKB-KW"/>
</dbReference>
<evidence type="ECO:0000256" key="1">
    <source>
        <dbReference type="ARBA" id="ARBA00004123"/>
    </source>
</evidence>
<accession>A0AAD8H6S7</accession>
<dbReference type="Proteomes" id="UP001237642">
    <property type="component" value="Unassembled WGS sequence"/>
</dbReference>
<dbReference type="InterPro" id="IPR036879">
    <property type="entry name" value="TF_MADSbox_sf"/>
</dbReference>
<evidence type="ECO:0000259" key="6">
    <source>
        <dbReference type="Pfam" id="PF00319"/>
    </source>
</evidence>
<comment type="subcellular location">
    <subcellularLocation>
        <location evidence="1">Nucleus</location>
    </subcellularLocation>
</comment>
<keyword evidence="4" id="KW-0804">Transcription</keyword>
<gene>
    <name evidence="7" type="ORF">POM88_046013</name>
</gene>
<keyword evidence="2" id="KW-0805">Transcription regulation</keyword>
<dbReference type="Gene3D" id="3.40.1810.10">
    <property type="entry name" value="Transcription factor, MADS-box"/>
    <property type="match status" value="1"/>
</dbReference>
<evidence type="ECO:0000256" key="4">
    <source>
        <dbReference type="ARBA" id="ARBA00023163"/>
    </source>
</evidence>
<dbReference type="AlphaFoldDB" id="A0AAD8H6S7"/>
<dbReference type="GO" id="GO:0046983">
    <property type="term" value="F:protein dimerization activity"/>
    <property type="evidence" value="ECO:0007669"/>
    <property type="project" value="InterPro"/>
</dbReference>